<keyword evidence="1" id="KW-1133">Transmembrane helix</keyword>
<accession>A0A5J4KR30</accession>
<feature type="transmembrane region" description="Helical" evidence="1">
    <location>
        <begin position="6"/>
        <end position="26"/>
    </location>
</feature>
<comment type="caution">
    <text evidence="2">The sequence shown here is derived from an EMBL/GenBank/DDBJ whole genome shotgun (WGS) entry which is preliminary data.</text>
</comment>
<evidence type="ECO:0000313" key="2">
    <source>
        <dbReference type="EMBL" id="GER91834.1"/>
    </source>
</evidence>
<reference evidence="2 3" key="1">
    <citation type="submission" date="2019-10" db="EMBL/GenBank/DDBJ databases">
        <title>Dictyobacter vulcani sp. nov., within the class Ktedonobacteria, isolated from soil of volcanic Mt. Zao.</title>
        <authorList>
            <person name="Zheng Y."/>
            <person name="Wang C.M."/>
            <person name="Sakai Y."/>
            <person name="Abe K."/>
            <person name="Yokota A."/>
            <person name="Yabe S."/>
        </authorList>
    </citation>
    <scope>NUCLEOTIDE SEQUENCE [LARGE SCALE GENOMIC DNA]</scope>
    <source>
        <strain evidence="2 3">W12</strain>
    </source>
</reference>
<keyword evidence="3" id="KW-1185">Reference proteome</keyword>
<protein>
    <submittedName>
        <fullName evidence="2">Uncharacterized protein</fullName>
    </submittedName>
</protein>
<evidence type="ECO:0000256" key="1">
    <source>
        <dbReference type="SAM" id="Phobius"/>
    </source>
</evidence>
<evidence type="ECO:0000313" key="3">
    <source>
        <dbReference type="Proteomes" id="UP000326912"/>
    </source>
</evidence>
<proteinExistence type="predicted"/>
<feature type="transmembrane region" description="Helical" evidence="1">
    <location>
        <begin position="31"/>
        <end position="50"/>
    </location>
</feature>
<organism evidence="2 3">
    <name type="scientific">Dictyobacter vulcani</name>
    <dbReference type="NCBI Taxonomy" id="2607529"/>
    <lineage>
        <taxon>Bacteria</taxon>
        <taxon>Bacillati</taxon>
        <taxon>Chloroflexota</taxon>
        <taxon>Ktedonobacteria</taxon>
        <taxon>Ktedonobacterales</taxon>
        <taxon>Dictyobacteraceae</taxon>
        <taxon>Dictyobacter</taxon>
    </lineage>
</organism>
<dbReference type="EMBL" id="BKZW01000004">
    <property type="protein sequence ID" value="GER91834.1"/>
    <property type="molecule type" value="Genomic_DNA"/>
</dbReference>
<name>A0A5J4KR30_9CHLR</name>
<sequence>MGICPAVNVVAVAVAVVSISIAIVVVSIAIVVVNIVAVISIMMLGILLLLNENSIGCSAIRPNISRRVDGCRISNTGDGIFGQDGCNGYWR</sequence>
<keyword evidence="1" id="KW-0812">Transmembrane</keyword>
<dbReference type="Proteomes" id="UP000326912">
    <property type="component" value="Unassembled WGS sequence"/>
</dbReference>
<keyword evidence="1" id="KW-0472">Membrane</keyword>
<dbReference type="AlphaFoldDB" id="A0A5J4KR30"/>
<gene>
    <name evidence="2" type="ORF">KDW_59960</name>
</gene>